<accession>A0A143Y557</accession>
<dbReference type="EMBL" id="FJNE01000001">
    <property type="protein sequence ID" value="CZQ81943.1"/>
    <property type="molecule type" value="Genomic_DNA"/>
</dbReference>
<evidence type="ECO:0000313" key="1">
    <source>
        <dbReference type="EMBL" id="CZQ81943.1"/>
    </source>
</evidence>
<name>A0A143Y557_9LACT</name>
<gene>
    <name evidence="1" type="ORF">Tpal_261</name>
</gene>
<sequence length="37" mass="4548">MFPGLFFCLKIFLLKEFVFASDKSFWSKGLRLYFEYE</sequence>
<proteinExistence type="predicted"/>
<dbReference type="Proteomes" id="UP000242754">
    <property type="component" value="Unassembled WGS sequence"/>
</dbReference>
<evidence type="ECO:0000313" key="2">
    <source>
        <dbReference type="Proteomes" id="UP000242754"/>
    </source>
</evidence>
<reference evidence="1 2" key="1">
    <citation type="submission" date="2016-02" db="EMBL/GenBank/DDBJ databases">
        <authorList>
            <person name="Wen L."/>
            <person name="He K."/>
            <person name="Yang H."/>
        </authorList>
    </citation>
    <scope>NUCLEOTIDE SEQUENCE [LARGE SCALE GENOMIC DNA]</scope>
    <source>
        <strain evidence="1">Trichococcus palustris</strain>
    </source>
</reference>
<dbReference type="AlphaFoldDB" id="A0A143Y557"/>
<protein>
    <submittedName>
        <fullName evidence="1">Uncharacterized protein</fullName>
    </submittedName>
</protein>
<organism evidence="1 2">
    <name type="scientific">Trichococcus palustris</name>
    <dbReference type="NCBI Taxonomy" id="140314"/>
    <lineage>
        <taxon>Bacteria</taxon>
        <taxon>Bacillati</taxon>
        <taxon>Bacillota</taxon>
        <taxon>Bacilli</taxon>
        <taxon>Lactobacillales</taxon>
        <taxon>Carnobacteriaceae</taxon>
        <taxon>Trichococcus</taxon>
    </lineage>
</organism>
<keyword evidence="2" id="KW-1185">Reference proteome</keyword>